<proteinExistence type="predicted"/>
<name>A0A1I4N744_9GAMM</name>
<dbReference type="RefSeq" id="WP_092020998.1">
    <property type="nucleotide sequence ID" value="NZ_FOUE01000002.1"/>
</dbReference>
<gene>
    <name evidence="1" type="ORF">SAMN04487963_1175</name>
</gene>
<dbReference type="InterPro" id="IPR038604">
    <property type="entry name" value="HopJ_sf"/>
</dbReference>
<evidence type="ECO:0000313" key="1">
    <source>
        <dbReference type="EMBL" id="SFM11382.1"/>
    </source>
</evidence>
<protein>
    <submittedName>
        <fullName evidence="1">HopJ type III effector protein</fullName>
    </submittedName>
</protein>
<dbReference type="AlphaFoldDB" id="A0A1I4N744"/>
<accession>A0A1I4N744</accession>
<dbReference type="InterPro" id="IPR014984">
    <property type="entry name" value="HopJ"/>
</dbReference>
<evidence type="ECO:0000313" key="2">
    <source>
        <dbReference type="Proteomes" id="UP000198519"/>
    </source>
</evidence>
<dbReference type="Gene3D" id="3.20.160.10">
    <property type="entry name" value="vpa0580 domain like"/>
    <property type="match status" value="1"/>
</dbReference>
<keyword evidence="2" id="KW-1185">Reference proteome</keyword>
<reference evidence="2" key="1">
    <citation type="submission" date="2016-10" db="EMBL/GenBank/DDBJ databases">
        <authorList>
            <person name="Varghese N."/>
            <person name="Submissions S."/>
        </authorList>
    </citation>
    <scope>NUCLEOTIDE SEQUENCE [LARGE SCALE GENOMIC DNA]</scope>
    <source>
        <strain evidence="2">CGMCC 1.7061</strain>
    </source>
</reference>
<sequence>MNVTDAIRIHLAALEAGRSDFEDSMELVERYFDHTPTSFANGPLLNSAEENQGSCKLFALGQFCNLTEAETLSCFGRHYRQVLGDPAGTSHGNIRQFMATGWSGIRFDGEPLRLGSTPESADSQDASRP</sequence>
<dbReference type="Pfam" id="PF08888">
    <property type="entry name" value="HopJ"/>
    <property type="match status" value="1"/>
</dbReference>
<dbReference type="EMBL" id="FOUE01000002">
    <property type="protein sequence ID" value="SFM11382.1"/>
    <property type="molecule type" value="Genomic_DNA"/>
</dbReference>
<dbReference type="STRING" id="488535.SAMN04487963_1175"/>
<dbReference type="Proteomes" id="UP000198519">
    <property type="component" value="Unassembled WGS sequence"/>
</dbReference>
<organism evidence="1 2">
    <name type="scientific">Marinobacter zhejiangensis</name>
    <dbReference type="NCBI Taxonomy" id="488535"/>
    <lineage>
        <taxon>Bacteria</taxon>
        <taxon>Pseudomonadati</taxon>
        <taxon>Pseudomonadota</taxon>
        <taxon>Gammaproteobacteria</taxon>
        <taxon>Pseudomonadales</taxon>
        <taxon>Marinobacteraceae</taxon>
        <taxon>Marinobacter</taxon>
    </lineage>
</organism>
<dbReference type="OrthoDB" id="9790826at2"/>